<reference evidence="2 3" key="1">
    <citation type="journal article" date="2015" name="Plant Cell">
        <title>Oil accumulation by the oleaginous diatom Fistulifera solaris as revealed by the genome and transcriptome.</title>
        <authorList>
            <person name="Tanaka T."/>
            <person name="Maeda Y."/>
            <person name="Veluchamy A."/>
            <person name="Tanaka M."/>
            <person name="Abida H."/>
            <person name="Marechal E."/>
            <person name="Bowler C."/>
            <person name="Muto M."/>
            <person name="Sunaga Y."/>
            <person name="Tanaka M."/>
            <person name="Yoshino T."/>
            <person name="Taniguchi T."/>
            <person name="Fukuda Y."/>
            <person name="Nemoto M."/>
            <person name="Matsumoto M."/>
            <person name="Wong P.S."/>
            <person name="Aburatani S."/>
            <person name="Fujibuchi W."/>
        </authorList>
    </citation>
    <scope>NUCLEOTIDE SEQUENCE [LARGE SCALE GENOMIC DNA]</scope>
    <source>
        <strain evidence="2 3">JPCC DA0580</strain>
    </source>
</reference>
<comment type="caution">
    <text evidence="2">The sequence shown here is derived from an EMBL/GenBank/DDBJ whole genome shotgun (WGS) entry which is preliminary data.</text>
</comment>
<dbReference type="InParanoid" id="A0A1Z5KAW8"/>
<dbReference type="SUPFAM" id="SSF81383">
    <property type="entry name" value="F-box domain"/>
    <property type="match status" value="1"/>
</dbReference>
<dbReference type="InterPro" id="IPR036047">
    <property type="entry name" value="F-box-like_dom_sf"/>
</dbReference>
<dbReference type="Proteomes" id="UP000198406">
    <property type="component" value="Unassembled WGS sequence"/>
</dbReference>
<dbReference type="OrthoDB" id="45379at2759"/>
<protein>
    <recommendedName>
        <fullName evidence="1">Right handed beta helix domain-containing protein</fullName>
    </recommendedName>
</protein>
<evidence type="ECO:0000313" key="3">
    <source>
        <dbReference type="Proteomes" id="UP000198406"/>
    </source>
</evidence>
<keyword evidence="3" id="KW-1185">Reference proteome</keyword>
<organism evidence="2 3">
    <name type="scientific">Fistulifera solaris</name>
    <name type="common">Oleaginous diatom</name>
    <dbReference type="NCBI Taxonomy" id="1519565"/>
    <lineage>
        <taxon>Eukaryota</taxon>
        <taxon>Sar</taxon>
        <taxon>Stramenopiles</taxon>
        <taxon>Ochrophyta</taxon>
        <taxon>Bacillariophyta</taxon>
        <taxon>Bacillariophyceae</taxon>
        <taxon>Bacillariophycidae</taxon>
        <taxon>Naviculales</taxon>
        <taxon>Naviculaceae</taxon>
        <taxon>Fistulifera</taxon>
    </lineage>
</organism>
<accession>A0A1Z5KAW8</accession>
<dbReference type="Gene3D" id="2.160.20.10">
    <property type="entry name" value="Single-stranded right-handed beta-helix, Pectin lyase-like"/>
    <property type="match status" value="1"/>
</dbReference>
<feature type="domain" description="Right handed beta helix" evidence="1">
    <location>
        <begin position="345"/>
        <end position="489"/>
    </location>
</feature>
<dbReference type="SMART" id="SM00710">
    <property type="entry name" value="PbH1"/>
    <property type="match status" value="4"/>
</dbReference>
<dbReference type="InterPro" id="IPR006626">
    <property type="entry name" value="PbH1"/>
</dbReference>
<dbReference type="EMBL" id="BDSP01000201">
    <property type="protein sequence ID" value="GAX23413.1"/>
    <property type="molecule type" value="Genomic_DNA"/>
</dbReference>
<dbReference type="Pfam" id="PF13229">
    <property type="entry name" value="Beta_helix"/>
    <property type="match status" value="1"/>
</dbReference>
<dbReference type="InterPro" id="IPR039448">
    <property type="entry name" value="Beta_helix"/>
</dbReference>
<proteinExistence type="predicted"/>
<sequence length="500" mass="55772">MASDTQRRPVAMMRQKSLERWAHVRRYTDESESSLEIENSPLSKSSRKIVSNSSQVRRWVPPLSRQALPNPSSEAPSNVLEWLQSSCPTDLIPKVLAFAGPQMMSRLNKTNRFFHETIQKEETWRVVCEELYKWKPGDKEPSSWFELYQRSPCVPTDYSTIPKALQVASAKPGKRRQNQKQVRPIRILVRPGVYNIHESMKIQSQKHFSISVEAISLPDRVFRSTTHYRQEVISQPEIRRSGLRRFFSCAHMDLTDVIESSESFLDDGDYQMQRSAIASSRAILVFRTRRSNEPLFRVQQGHLVLKGLDITHFCEGTDIWNGNAAVQIQPPGDEFTPRYARPSVMLEQVSVTSQSGRGIVNIDGGTVVMKQCAIQDCAATGLYVGGPGSHAVVEDSDIYRNGVGNIVGGVARGHSGFYLEQGTAHVKNCKISDNTLTGISAVSPSNAILTLESSDLVLNGSNQLELPPLGSVARHKTVITNNQIKANGVACFRSGLIKHT</sequence>
<evidence type="ECO:0000259" key="1">
    <source>
        <dbReference type="Pfam" id="PF13229"/>
    </source>
</evidence>
<dbReference type="SUPFAM" id="SSF51126">
    <property type="entry name" value="Pectin lyase-like"/>
    <property type="match status" value="1"/>
</dbReference>
<dbReference type="AlphaFoldDB" id="A0A1Z5KAW8"/>
<evidence type="ECO:0000313" key="2">
    <source>
        <dbReference type="EMBL" id="GAX23413.1"/>
    </source>
</evidence>
<dbReference type="InterPro" id="IPR011050">
    <property type="entry name" value="Pectin_lyase_fold/virulence"/>
</dbReference>
<name>A0A1Z5KAW8_FISSO</name>
<dbReference type="InterPro" id="IPR012334">
    <property type="entry name" value="Pectin_lyas_fold"/>
</dbReference>
<gene>
    <name evidence="2" type="ORF">FisN_15Lh135</name>
</gene>